<protein>
    <submittedName>
        <fullName evidence="4">N-acetyltransferase family protein</fullName>
    </submittedName>
</protein>
<proteinExistence type="predicted"/>
<sequence length="164" mass="17923">MMEVELLPLSLDDMEEMAGIFNHYVEHSFATYTETPVSMARFEGLMNFTPGYPAFVARDSGGSLAGFGLLRPYSPIPAFDRAAELTCFLAKGYTGRGIGSMILQALESGAVELGIKSIVATVSSLNEGSLRFHRARGFVEQGRLVGIGSRNGRRFDVVYLQKML</sequence>
<dbReference type="InterPro" id="IPR000182">
    <property type="entry name" value="GNAT_dom"/>
</dbReference>
<dbReference type="InterPro" id="IPR016181">
    <property type="entry name" value="Acyl_CoA_acyltransferase"/>
</dbReference>
<dbReference type="SUPFAM" id="SSF55729">
    <property type="entry name" value="Acyl-CoA N-acyltransferases (Nat)"/>
    <property type="match status" value="1"/>
</dbReference>
<keyword evidence="5" id="KW-1185">Reference proteome</keyword>
<evidence type="ECO:0000313" key="5">
    <source>
        <dbReference type="Proteomes" id="UP000308271"/>
    </source>
</evidence>
<dbReference type="Proteomes" id="UP000308271">
    <property type="component" value="Unassembled WGS sequence"/>
</dbReference>
<keyword evidence="2" id="KW-0012">Acyltransferase</keyword>
<dbReference type="OrthoDB" id="9799096at2"/>
<gene>
    <name evidence="4" type="ORF">FGF66_00665</name>
</gene>
<evidence type="ECO:0000313" key="4">
    <source>
        <dbReference type="EMBL" id="TNJ40451.1"/>
    </source>
</evidence>
<feature type="domain" description="N-acetyltransferase" evidence="3">
    <location>
        <begin position="4"/>
        <end position="164"/>
    </location>
</feature>
<dbReference type="PROSITE" id="PS51186">
    <property type="entry name" value="GNAT"/>
    <property type="match status" value="1"/>
</dbReference>
<organism evidence="4 5">
    <name type="scientific">Chlorobaculum thiosulfatiphilum</name>
    <name type="common">Chlorobium limicola f.sp. thiosulfatophilum</name>
    <dbReference type="NCBI Taxonomy" id="115852"/>
    <lineage>
        <taxon>Bacteria</taxon>
        <taxon>Pseudomonadati</taxon>
        <taxon>Chlorobiota</taxon>
        <taxon>Chlorobiia</taxon>
        <taxon>Chlorobiales</taxon>
        <taxon>Chlorobiaceae</taxon>
        <taxon>Chlorobaculum</taxon>
    </lineage>
</organism>
<dbReference type="AlphaFoldDB" id="A0A5C4SCF1"/>
<evidence type="ECO:0000256" key="1">
    <source>
        <dbReference type="ARBA" id="ARBA00022679"/>
    </source>
</evidence>
<dbReference type="CDD" id="cd04301">
    <property type="entry name" value="NAT_SF"/>
    <property type="match status" value="1"/>
</dbReference>
<dbReference type="InterPro" id="IPR050832">
    <property type="entry name" value="Bact_Acetyltransf"/>
</dbReference>
<dbReference type="GO" id="GO:0016747">
    <property type="term" value="F:acyltransferase activity, transferring groups other than amino-acyl groups"/>
    <property type="evidence" value="ECO:0007669"/>
    <property type="project" value="InterPro"/>
</dbReference>
<name>A0A5C4SCF1_CHLTI</name>
<keyword evidence="1 4" id="KW-0808">Transferase</keyword>
<comment type="caution">
    <text evidence="4">The sequence shown here is derived from an EMBL/GenBank/DDBJ whole genome shotgun (WGS) entry which is preliminary data.</text>
</comment>
<reference evidence="4 5" key="1">
    <citation type="submission" date="2019-05" db="EMBL/GenBank/DDBJ databases">
        <title>Draft Whole-Genome sequence of the green sulfur bacterium Chlorobaculum thiosulfatiphilum DSM 249.</title>
        <authorList>
            <person name="Meyer T.E."/>
            <person name="Kyndt J.A."/>
        </authorList>
    </citation>
    <scope>NUCLEOTIDE SEQUENCE [LARGE SCALE GENOMIC DNA]</scope>
    <source>
        <strain evidence="4 5">DSM 249</strain>
    </source>
</reference>
<evidence type="ECO:0000259" key="3">
    <source>
        <dbReference type="PROSITE" id="PS51186"/>
    </source>
</evidence>
<accession>A0A5C4SCF1</accession>
<dbReference type="Gene3D" id="3.40.630.30">
    <property type="match status" value="1"/>
</dbReference>
<dbReference type="EMBL" id="VDCH01000001">
    <property type="protein sequence ID" value="TNJ40451.1"/>
    <property type="molecule type" value="Genomic_DNA"/>
</dbReference>
<dbReference type="Pfam" id="PF00583">
    <property type="entry name" value="Acetyltransf_1"/>
    <property type="match status" value="1"/>
</dbReference>
<dbReference type="PANTHER" id="PTHR43877">
    <property type="entry name" value="AMINOALKYLPHOSPHONATE N-ACETYLTRANSFERASE-RELATED-RELATED"/>
    <property type="match status" value="1"/>
</dbReference>
<evidence type="ECO:0000256" key="2">
    <source>
        <dbReference type="ARBA" id="ARBA00023315"/>
    </source>
</evidence>